<reference evidence="2 3" key="1">
    <citation type="submission" date="2023-09" db="EMBL/GenBank/DDBJ databases">
        <title>Nesidiocoris tenuis whole genome shotgun sequence.</title>
        <authorList>
            <person name="Shibata T."/>
            <person name="Shimoda M."/>
            <person name="Kobayashi T."/>
            <person name="Uehara T."/>
        </authorList>
    </citation>
    <scope>NUCLEOTIDE SEQUENCE [LARGE SCALE GENOMIC DNA]</scope>
    <source>
        <strain evidence="2 3">Japan</strain>
    </source>
</reference>
<dbReference type="PANTHER" id="PTHR33861">
    <property type="entry name" value="PROTEIN CBG18333"/>
    <property type="match status" value="1"/>
</dbReference>
<accession>A0ABN7BD96</accession>
<proteinExistence type="predicted"/>
<name>A0ABN7BD96_9HEMI</name>
<dbReference type="Pfam" id="PF15189">
    <property type="entry name" value="MEIOC"/>
    <property type="match status" value="1"/>
</dbReference>
<evidence type="ECO:0000313" key="2">
    <source>
        <dbReference type="EMBL" id="BET01810.1"/>
    </source>
</evidence>
<dbReference type="PANTHER" id="PTHR33861:SF5">
    <property type="entry name" value="GAMMA-TUBULIN COMPLEX COMPONENT"/>
    <property type="match status" value="1"/>
</dbReference>
<gene>
    <name evidence="2" type="ORF">NTJ_14628</name>
</gene>
<feature type="region of interest" description="Disordered" evidence="1">
    <location>
        <begin position="391"/>
        <end position="414"/>
    </location>
</feature>
<evidence type="ECO:0000313" key="3">
    <source>
        <dbReference type="Proteomes" id="UP001307889"/>
    </source>
</evidence>
<feature type="region of interest" description="Disordered" evidence="1">
    <location>
        <begin position="79"/>
        <end position="100"/>
    </location>
</feature>
<keyword evidence="3" id="KW-1185">Reference proteome</keyword>
<sequence>MMALSVGNVLQNKIDFQQANAYDGLRAENEMDTYSPWSYSTLTPSDIFQNGRTVDDNSLPGNSIVDDIVTKLLDDDCPSIIDRQNGSESSSSHYTPSPEDLWSARSINRAPSPFLNNNSQQELDFGLGLLDINTQCNTPLPNLSANSSALPQNLSFNFLSNNQPYLQPPSVPQTDMGTSAFCGNVDTELPNEQQMYNYVQMLNKDKFNLSLEGLLHSAQPDALQPVGGNNGGTFNVDMMYNGGKGSIGGTLPPPQIDLFANAPNHQFSPIGFPRNLPHRNHLPYKNGQNLGSRRDAGLLYNNPFDANNNAPISRGDKAPLPRIDPLLLHLRAAMGVPPFPPPQELLHLHEAFPPALFRSFRRSSGSAELHGILESCYAQFKELESERKKTEADLARHNPGKKVSSTNSIPVPRLPMSPTRVDRLIVDQFREHARIVTLLSKMESLRGGKELSREIHTCMAKWHDDIQQVQLCRRDEIFNSTADISRLTSAIKDLTGTTRTARTQMYCALMVTLHEVN</sequence>
<organism evidence="2 3">
    <name type="scientific">Nesidiocoris tenuis</name>
    <dbReference type="NCBI Taxonomy" id="355587"/>
    <lineage>
        <taxon>Eukaryota</taxon>
        <taxon>Metazoa</taxon>
        <taxon>Ecdysozoa</taxon>
        <taxon>Arthropoda</taxon>
        <taxon>Hexapoda</taxon>
        <taxon>Insecta</taxon>
        <taxon>Pterygota</taxon>
        <taxon>Neoptera</taxon>
        <taxon>Paraneoptera</taxon>
        <taxon>Hemiptera</taxon>
        <taxon>Heteroptera</taxon>
        <taxon>Panheteroptera</taxon>
        <taxon>Cimicomorpha</taxon>
        <taxon>Miridae</taxon>
        <taxon>Dicyphina</taxon>
        <taxon>Nesidiocoris</taxon>
    </lineage>
</organism>
<dbReference type="InterPro" id="IPR027963">
    <property type="entry name" value="MEIOC"/>
</dbReference>
<dbReference type="Proteomes" id="UP001307889">
    <property type="component" value="Chromosome 13"/>
</dbReference>
<evidence type="ECO:0000256" key="1">
    <source>
        <dbReference type="SAM" id="MobiDB-lite"/>
    </source>
</evidence>
<protein>
    <submittedName>
        <fullName evidence="2">Chromosome 17 open reading frame 104</fullName>
    </submittedName>
</protein>
<dbReference type="EMBL" id="AP028921">
    <property type="protein sequence ID" value="BET01810.1"/>
    <property type="molecule type" value="Genomic_DNA"/>
</dbReference>